<keyword evidence="4 5" id="KW-0234">DNA repair</keyword>
<dbReference type="Pfam" id="PF02245">
    <property type="entry name" value="Pur_DNA_glyco"/>
    <property type="match status" value="1"/>
</dbReference>
<keyword evidence="8" id="KW-1185">Reference proteome</keyword>
<reference evidence="7 8" key="1">
    <citation type="submission" date="2020-08" db="EMBL/GenBank/DDBJ databases">
        <title>Genomic Encyclopedia of Type Strains, Phase IV (KMG-IV): sequencing the most valuable type-strain genomes for metagenomic binning, comparative biology and taxonomic classification.</title>
        <authorList>
            <person name="Goeker M."/>
        </authorList>
    </citation>
    <scope>NUCLEOTIDE SEQUENCE [LARGE SCALE GENOMIC DNA]</scope>
    <source>
        <strain evidence="7 8">DSM 12251</strain>
    </source>
</reference>
<evidence type="ECO:0000256" key="1">
    <source>
        <dbReference type="ARBA" id="ARBA00009232"/>
    </source>
</evidence>
<evidence type="ECO:0000256" key="3">
    <source>
        <dbReference type="ARBA" id="ARBA00022801"/>
    </source>
</evidence>
<evidence type="ECO:0000256" key="4">
    <source>
        <dbReference type="ARBA" id="ARBA00023204"/>
    </source>
</evidence>
<accession>A0A7W8DQM6</accession>
<proteinExistence type="inferred from homology"/>
<evidence type="ECO:0000256" key="5">
    <source>
        <dbReference type="HAMAP-Rule" id="MF_00527"/>
    </source>
</evidence>
<dbReference type="InterPro" id="IPR036995">
    <property type="entry name" value="MPG_sf"/>
</dbReference>
<dbReference type="RefSeq" id="WP_184209659.1">
    <property type="nucleotide sequence ID" value="NZ_JACHIF010000005.1"/>
</dbReference>
<dbReference type="EC" id="3.2.2.-" evidence="5"/>
<evidence type="ECO:0000256" key="2">
    <source>
        <dbReference type="ARBA" id="ARBA00022763"/>
    </source>
</evidence>
<evidence type="ECO:0000256" key="6">
    <source>
        <dbReference type="SAM" id="MobiDB-lite"/>
    </source>
</evidence>
<comment type="caution">
    <text evidence="7">The sequence shown here is derived from an EMBL/GenBank/DDBJ whole genome shotgun (WGS) entry which is preliminary data.</text>
</comment>
<dbReference type="SUPFAM" id="SSF50486">
    <property type="entry name" value="FMT C-terminal domain-like"/>
    <property type="match status" value="1"/>
</dbReference>
<feature type="region of interest" description="Disordered" evidence="6">
    <location>
        <begin position="197"/>
        <end position="218"/>
    </location>
</feature>
<keyword evidence="7" id="KW-0326">Glycosidase</keyword>
<sequence>MAFLTNDYFERDVLTVARDLIGIELVWQGCSGIIVETEAYAVEGDPACHTATRPSARVFVKSQPPGTAYVYFNYGMYWLFNLLVKGGERDGLILIRALDPRLGLAEMQQRRQRPKVTDLCSGPGKLALALGIGGIHHGAPLAGRHRLKGCGLRPGPENLEVLSDVRVGISQAADFPWRYLARDNPHVSVKHGRVKPPVTRHFASDPLMASSARSSPPR</sequence>
<name>A0A7W8DQM6_9BACT</name>
<dbReference type="InterPro" id="IPR011034">
    <property type="entry name" value="Formyl_transferase-like_C_sf"/>
</dbReference>
<dbReference type="Proteomes" id="UP000534294">
    <property type="component" value="Unassembled WGS sequence"/>
</dbReference>
<dbReference type="AlphaFoldDB" id="A0A7W8DQM6"/>
<dbReference type="GO" id="GO:0003677">
    <property type="term" value="F:DNA binding"/>
    <property type="evidence" value="ECO:0007669"/>
    <property type="project" value="InterPro"/>
</dbReference>
<evidence type="ECO:0000313" key="8">
    <source>
        <dbReference type="Proteomes" id="UP000534294"/>
    </source>
</evidence>
<dbReference type="HAMAP" id="MF_00527">
    <property type="entry name" value="3MGH"/>
    <property type="match status" value="1"/>
</dbReference>
<gene>
    <name evidence="7" type="ORF">HNQ64_002921</name>
</gene>
<keyword evidence="2 5" id="KW-0227">DNA damage</keyword>
<keyword evidence="3 5" id="KW-0378">Hydrolase</keyword>
<dbReference type="PANTHER" id="PTHR10429:SF0">
    <property type="entry name" value="DNA-3-METHYLADENINE GLYCOSYLASE"/>
    <property type="match status" value="1"/>
</dbReference>
<comment type="similarity">
    <text evidence="1 5">Belongs to the DNA glycosylase MPG family.</text>
</comment>
<dbReference type="Gene3D" id="3.10.300.10">
    <property type="entry name" value="Methylpurine-DNA glycosylase (MPG)"/>
    <property type="match status" value="1"/>
</dbReference>
<protein>
    <recommendedName>
        <fullName evidence="5">Putative 3-methyladenine DNA glycosylase</fullName>
        <ecNumber evidence="5">3.2.2.-</ecNumber>
    </recommendedName>
</protein>
<dbReference type="PANTHER" id="PTHR10429">
    <property type="entry name" value="DNA-3-METHYLADENINE GLYCOSYLASE"/>
    <property type="match status" value="1"/>
</dbReference>
<dbReference type="GO" id="GO:0006284">
    <property type="term" value="P:base-excision repair"/>
    <property type="evidence" value="ECO:0007669"/>
    <property type="project" value="InterPro"/>
</dbReference>
<dbReference type="CDD" id="cd00540">
    <property type="entry name" value="AAG"/>
    <property type="match status" value="1"/>
</dbReference>
<dbReference type="InterPro" id="IPR003180">
    <property type="entry name" value="MPG"/>
</dbReference>
<evidence type="ECO:0000313" key="7">
    <source>
        <dbReference type="EMBL" id="MBB5038658.1"/>
    </source>
</evidence>
<dbReference type="GO" id="GO:0003905">
    <property type="term" value="F:alkylbase DNA N-glycosylase activity"/>
    <property type="evidence" value="ECO:0007669"/>
    <property type="project" value="InterPro"/>
</dbReference>
<dbReference type="EMBL" id="JACHIF010000005">
    <property type="protein sequence ID" value="MBB5038658.1"/>
    <property type="molecule type" value="Genomic_DNA"/>
</dbReference>
<organism evidence="7 8">
    <name type="scientific">Prosthecobacter dejongeii</name>
    <dbReference type="NCBI Taxonomy" id="48465"/>
    <lineage>
        <taxon>Bacteria</taxon>
        <taxon>Pseudomonadati</taxon>
        <taxon>Verrucomicrobiota</taxon>
        <taxon>Verrucomicrobiia</taxon>
        <taxon>Verrucomicrobiales</taxon>
        <taxon>Verrucomicrobiaceae</taxon>
        <taxon>Prosthecobacter</taxon>
    </lineage>
</organism>